<dbReference type="GO" id="GO:0032053">
    <property type="term" value="P:ciliary basal body organization"/>
    <property type="evidence" value="ECO:0007669"/>
    <property type="project" value="TreeGrafter"/>
</dbReference>
<dbReference type="PANTHER" id="PTHR13594:SF1">
    <property type="entry name" value="CENTRIOLAR COILED-COIL PROTEIN OF 110 KDA"/>
    <property type="match status" value="1"/>
</dbReference>
<feature type="region of interest" description="Disordered" evidence="1">
    <location>
        <begin position="388"/>
        <end position="477"/>
    </location>
</feature>
<dbReference type="InParanoid" id="A0A6J2YI28"/>
<dbReference type="GeneID" id="115887728"/>
<feature type="compositionally biased region" description="Polar residues" evidence="1">
    <location>
        <begin position="157"/>
        <end position="171"/>
    </location>
</feature>
<dbReference type="AlphaFoldDB" id="A0A6J2YI28"/>
<name>A0A6J2YI28_SITOR</name>
<gene>
    <name evidence="3" type="primary">LOC115887728</name>
</gene>
<keyword evidence="2" id="KW-1185">Reference proteome</keyword>
<dbReference type="RefSeq" id="XP_030763062.1">
    <property type="nucleotide sequence ID" value="XM_030907202.1"/>
</dbReference>
<dbReference type="GO" id="GO:1903723">
    <property type="term" value="P:negative regulation of centriole elongation"/>
    <property type="evidence" value="ECO:0007669"/>
    <property type="project" value="TreeGrafter"/>
</dbReference>
<reference evidence="3" key="1">
    <citation type="submission" date="2025-08" db="UniProtKB">
        <authorList>
            <consortium name="RefSeq"/>
        </authorList>
    </citation>
    <scope>IDENTIFICATION</scope>
    <source>
        <tissue evidence="3">Gonads</tissue>
    </source>
</reference>
<proteinExistence type="predicted"/>
<dbReference type="PROSITE" id="PS50096">
    <property type="entry name" value="IQ"/>
    <property type="match status" value="1"/>
</dbReference>
<dbReference type="CTD" id="100329274"/>
<dbReference type="GO" id="GO:0005814">
    <property type="term" value="C:centriole"/>
    <property type="evidence" value="ECO:0007669"/>
    <property type="project" value="InterPro"/>
</dbReference>
<dbReference type="Proteomes" id="UP000504635">
    <property type="component" value="Unplaced"/>
</dbReference>
<feature type="compositionally biased region" description="Polar residues" evidence="1">
    <location>
        <begin position="442"/>
        <end position="477"/>
    </location>
</feature>
<sequence length="693" mass="77999">MKNSGKTTYTSCIKINGKPILPPVITPELRKELLRDKHQAIKLEQRINRCRELKKHLNDLLSANDKSRPCSQLTFGDNSHIEALNISDRPKYQRQLNQVNLTSDLIEVSQYDNSGIKSVQQNTEKTNDVFNIGCTSTDGTVSSDSIIEEHIESCTSGNQNELPKVENTGSVENEEKSNNLSPLKPRLIRSNSYTLESPSPVLLAYLQNVNNISKQENNLLTSKNWASLENNYSPYESSDFESLNTVCYNVKENGNDNKKSDENIDETSKNINEVKSPTIEVYQTDISVQQITLNTVSNSQGDGTKEEKREVFFTRDPFDNFESDSELVQILKDIPEAAANQILELLKKQHIEQKERLERYDTLNLSPQKQSSVAEVFVSPHNSAKERCEVSDKLNSSRSLKKQHIEQRERYDNLNLSPERTSSAAEVFLSPNDSTKERCDTNDNLSPSKSCLSTSNTLKPETGRSVNGKLSRSSTFSVSPSQSLYYSINSDCGTLTAPSTPSIKLIDLENDVSENMKIGVLTEKNGYWEGVVVHEDVTKSCSKELFPQIDLARRNNLKKEWAASVIGAHVRGYLTRRLLRTEKVQSLIATVKDVLLCALELHQAEHIDEKDVELHRRLINQLTAALYSFHEIFFDLTIPERMLIIAADRQHKLGKLKRSLSSSKSSRSLHSSSSSRSLNLKQTPSSSPSLTKV</sequence>
<dbReference type="Pfam" id="PF16025">
    <property type="entry name" value="CaM_bind"/>
    <property type="match status" value="1"/>
</dbReference>
<protein>
    <submittedName>
        <fullName evidence="3">Uncharacterized protein LOC115887728 isoform X1</fullName>
    </submittedName>
</protein>
<evidence type="ECO:0000313" key="2">
    <source>
        <dbReference type="Proteomes" id="UP000504635"/>
    </source>
</evidence>
<feature type="compositionally biased region" description="Polar residues" evidence="1">
    <location>
        <begin position="414"/>
        <end position="424"/>
    </location>
</feature>
<organism evidence="2 3">
    <name type="scientific">Sitophilus oryzae</name>
    <name type="common">Rice weevil</name>
    <name type="synonym">Curculio oryzae</name>
    <dbReference type="NCBI Taxonomy" id="7048"/>
    <lineage>
        <taxon>Eukaryota</taxon>
        <taxon>Metazoa</taxon>
        <taxon>Ecdysozoa</taxon>
        <taxon>Arthropoda</taxon>
        <taxon>Hexapoda</taxon>
        <taxon>Insecta</taxon>
        <taxon>Pterygota</taxon>
        <taxon>Neoptera</taxon>
        <taxon>Endopterygota</taxon>
        <taxon>Coleoptera</taxon>
        <taxon>Polyphaga</taxon>
        <taxon>Cucujiformia</taxon>
        <taxon>Curculionidae</taxon>
        <taxon>Dryophthorinae</taxon>
        <taxon>Sitophilus</taxon>
    </lineage>
</organism>
<dbReference type="PANTHER" id="PTHR13594">
    <property type="entry name" value="CENTRIOLAR COILED-COIL PROTEIN OF 110 KDA"/>
    <property type="match status" value="1"/>
</dbReference>
<dbReference type="OrthoDB" id="10028852at2759"/>
<dbReference type="InterPro" id="IPR033207">
    <property type="entry name" value="CCP110"/>
</dbReference>
<feature type="compositionally biased region" description="Polar residues" evidence="1">
    <location>
        <begin position="682"/>
        <end position="693"/>
    </location>
</feature>
<dbReference type="GO" id="GO:0032465">
    <property type="term" value="P:regulation of cytokinesis"/>
    <property type="evidence" value="ECO:0007669"/>
    <property type="project" value="InterPro"/>
</dbReference>
<accession>A0A6J2YI28</accession>
<feature type="region of interest" description="Disordered" evidence="1">
    <location>
        <begin position="657"/>
        <end position="693"/>
    </location>
</feature>
<evidence type="ECO:0000256" key="1">
    <source>
        <dbReference type="SAM" id="MobiDB-lite"/>
    </source>
</evidence>
<feature type="compositionally biased region" description="Low complexity" evidence="1">
    <location>
        <begin position="659"/>
        <end position="681"/>
    </location>
</feature>
<dbReference type="KEGG" id="soy:115887728"/>
<dbReference type="GO" id="GO:0007099">
    <property type="term" value="P:centriole replication"/>
    <property type="evidence" value="ECO:0007669"/>
    <property type="project" value="InterPro"/>
</dbReference>
<evidence type="ECO:0000313" key="3">
    <source>
        <dbReference type="RefSeq" id="XP_030763062.1"/>
    </source>
</evidence>
<feature type="compositionally biased region" description="Basic and acidic residues" evidence="1">
    <location>
        <begin position="403"/>
        <end position="412"/>
    </location>
</feature>
<feature type="region of interest" description="Disordered" evidence="1">
    <location>
        <begin position="157"/>
        <end position="184"/>
    </location>
</feature>